<dbReference type="EMBL" id="MVOH01000024">
    <property type="protein sequence ID" value="PAU66817.1"/>
    <property type="molecule type" value="Genomic_DNA"/>
</dbReference>
<dbReference type="GO" id="GO:0009007">
    <property type="term" value="F:site-specific DNA-methyltransferase (adenine-specific) activity"/>
    <property type="evidence" value="ECO:0007669"/>
    <property type="project" value="UniProtKB-EC"/>
</dbReference>
<feature type="non-terminal residue" evidence="2">
    <location>
        <position position="1"/>
    </location>
</feature>
<dbReference type="SUPFAM" id="SSF53335">
    <property type="entry name" value="S-adenosyl-L-methionine-dependent methyltransferases"/>
    <property type="match status" value="1"/>
</dbReference>
<keyword evidence="2" id="KW-0540">Nuclease</keyword>
<dbReference type="GO" id="GO:0032259">
    <property type="term" value="P:methylation"/>
    <property type="evidence" value="ECO:0007669"/>
    <property type="project" value="InterPro"/>
</dbReference>
<proteinExistence type="predicted"/>
<keyword evidence="3" id="KW-1185">Reference proteome</keyword>
<dbReference type="Proteomes" id="UP000218399">
    <property type="component" value="Unassembled WGS sequence"/>
</dbReference>
<dbReference type="RefSeq" id="WP_201260153.1">
    <property type="nucleotide sequence ID" value="NZ_MVOH01000024.1"/>
</dbReference>
<comment type="caution">
    <text evidence="2">The sequence shown here is derived from an EMBL/GenBank/DDBJ whole genome shotgun (WGS) entry which is preliminary data.</text>
</comment>
<dbReference type="PROSITE" id="PS00092">
    <property type="entry name" value="N6_MTASE"/>
    <property type="match status" value="1"/>
</dbReference>
<protein>
    <submittedName>
        <fullName evidence="2">Restriction endonuclease</fullName>
    </submittedName>
</protein>
<evidence type="ECO:0000259" key="1">
    <source>
        <dbReference type="Pfam" id="PF07669"/>
    </source>
</evidence>
<dbReference type="GO" id="GO:0004519">
    <property type="term" value="F:endonuclease activity"/>
    <property type="evidence" value="ECO:0007669"/>
    <property type="project" value="UniProtKB-KW"/>
</dbReference>
<sequence>FDYIIGNPPYQEESSGDNKGFAPPIYHYFMDAAYQIADVVELIHPARFLFNAGSTPKEWNRKMLADPHLKVLQYEQDASSIFINTDIKGGVAITYRDRRKDYGAIDVFTPYSELKSIMEKASPQNDGDSLMNLIYVQNRFDLKTLYSDHPEYQAVLGSEGRDRRFRNNIFDKVGLFTAEKNEEDDIAVLGVVKNKRQWRYIPAKYVDHEHENLYKWKVLVVRVNGTGVLGEVLSTPIVASPGEGYTQTFISIGAFDDKSEAENILKYVKTKFLRTMLGILKITQDNNRETWKCVPLQDFTSSSDIDWSQSVAGIDQQLYTKYGLDEHEIEFIESHVKEMS</sequence>
<evidence type="ECO:0000313" key="3">
    <source>
        <dbReference type="Proteomes" id="UP000218399"/>
    </source>
</evidence>
<organism evidence="2 3">
    <name type="scientific">Bifidobacterium criceti</name>
    <dbReference type="NCBI Taxonomy" id="1960969"/>
    <lineage>
        <taxon>Bacteria</taxon>
        <taxon>Bacillati</taxon>
        <taxon>Actinomycetota</taxon>
        <taxon>Actinomycetes</taxon>
        <taxon>Bifidobacteriales</taxon>
        <taxon>Bifidobacteriaceae</taxon>
        <taxon>Bifidobacterium</taxon>
    </lineage>
</organism>
<feature type="domain" description="Type II methyltransferase M.TaqI-like" evidence="1">
    <location>
        <begin position="1"/>
        <end position="82"/>
    </location>
</feature>
<dbReference type="Pfam" id="PF07669">
    <property type="entry name" value="Eco57I"/>
    <property type="match status" value="1"/>
</dbReference>
<keyword evidence="2" id="KW-0378">Hydrolase</keyword>
<dbReference type="InterPro" id="IPR011639">
    <property type="entry name" value="MethylTrfase_TaqI-like_dom"/>
</dbReference>
<keyword evidence="2" id="KW-0255">Endonuclease</keyword>
<evidence type="ECO:0000313" key="2">
    <source>
        <dbReference type="EMBL" id="PAU66817.1"/>
    </source>
</evidence>
<dbReference type="GO" id="GO:0003676">
    <property type="term" value="F:nucleic acid binding"/>
    <property type="evidence" value="ECO:0007669"/>
    <property type="project" value="InterPro"/>
</dbReference>
<dbReference type="GO" id="GO:0006304">
    <property type="term" value="P:DNA modification"/>
    <property type="evidence" value="ECO:0007669"/>
    <property type="project" value="InterPro"/>
</dbReference>
<dbReference type="AlphaFoldDB" id="A0A2A2ECX3"/>
<name>A0A2A2ECX3_9BIFI</name>
<reference evidence="2 3" key="1">
    <citation type="journal article" date="2017" name="ISME J.">
        <title>Unveiling bifidobacterial biogeography across the mammalian branch of the tree of life.</title>
        <authorList>
            <person name="Milani C."/>
            <person name="Mangifesta M."/>
            <person name="Mancabelli L."/>
            <person name="Lugli G.A."/>
            <person name="James K."/>
            <person name="Duranti S."/>
            <person name="Turroni F."/>
            <person name="Ferrario C."/>
            <person name="Ossiprandi M.C."/>
            <person name="van Sinderen D."/>
            <person name="Ventura M."/>
        </authorList>
    </citation>
    <scope>NUCLEOTIDE SEQUENCE [LARGE SCALE GENOMIC DNA]</scope>
    <source>
        <strain evidence="3">Ham19E</strain>
    </source>
</reference>
<gene>
    <name evidence="2" type="ORF">B1526_1712</name>
</gene>
<dbReference type="InterPro" id="IPR029063">
    <property type="entry name" value="SAM-dependent_MTases_sf"/>
</dbReference>
<accession>A0A2A2ECX3</accession>
<dbReference type="InterPro" id="IPR002052">
    <property type="entry name" value="DNA_methylase_N6_adenine_CS"/>
</dbReference>